<organism evidence="2 3">
    <name type="scientific">Necator americanus</name>
    <name type="common">Human hookworm</name>
    <dbReference type="NCBI Taxonomy" id="51031"/>
    <lineage>
        <taxon>Eukaryota</taxon>
        <taxon>Metazoa</taxon>
        <taxon>Ecdysozoa</taxon>
        <taxon>Nematoda</taxon>
        <taxon>Chromadorea</taxon>
        <taxon>Rhabditida</taxon>
        <taxon>Rhabditina</taxon>
        <taxon>Rhabditomorpha</taxon>
        <taxon>Strongyloidea</taxon>
        <taxon>Ancylostomatidae</taxon>
        <taxon>Bunostominae</taxon>
        <taxon>Necator</taxon>
    </lineage>
</organism>
<protein>
    <recommendedName>
        <fullName evidence="1">Peptidase M16 C-terminal domain-containing protein</fullName>
    </recommendedName>
</protein>
<dbReference type="Gene3D" id="3.30.830.10">
    <property type="entry name" value="Metalloenzyme, LuxS/M16 peptidase-like"/>
    <property type="match status" value="1"/>
</dbReference>
<reference evidence="3" key="1">
    <citation type="journal article" date="2014" name="Nat. Genet.">
        <title>Genome of the human hookworm Necator americanus.</title>
        <authorList>
            <person name="Tang Y.T."/>
            <person name="Gao X."/>
            <person name="Rosa B.A."/>
            <person name="Abubucker S."/>
            <person name="Hallsworth-Pepin K."/>
            <person name="Martin J."/>
            <person name="Tyagi R."/>
            <person name="Heizer E."/>
            <person name="Zhang X."/>
            <person name="Bhonagiri-Palsikar V."/>
            <person name="Minx P."/>
            <person name="Warren W.C."/>
            <person name="Wang Q."/>
            <person name="Zhan B."/>
            <person name="Hotez P.J."/>
            <person name="Sternberg P.W."/>
            <person name="Dougall A."/>
            <person name="Gaze S.T."/>
            <person name="Mulvenna J."/>
            <person name="Sotillo J."/>
            <person name="Ranganathan S."/>
            <person name="Rabelo E.M."/>
            <person name="Wilson R.K."/>
            <person name="Felgner P.L."/>
            <person name="Bethony J."/>
            <person name="Hawdon J.M."/>
            <person name="Gasser R.B."/>
            <person name="Loukas A."/>
            <person name="Mitreva M."/>
        </authorList>
    </citation>
    <scope>NUCLEOTIDE SEQUENCE [LARGE SCALE GENOMIC DNA]</scope>
</reference>
<evidence type="ECO:0000313" key="3">
    <source>
        <dbReference type="Proteomes" id="UP000053676"/>
    </source>
</evidence>
<dbReference type="PANTHER" id="PTHR43016">
    <property type="entry name" value="PRESEQUENCE PROTEASE"/>
    <property type="match status" value="1"/>
</dbReference>
<sequence>MKDLESKMEILMDRKKTEVLYPSGNPYRADVGGRLKNLRETCTVDRIRDFHKEFYHVSNMMVTVLGRLNHERLLRIVEDVETVWIRANEFHGKSRI</sequence>
<feature type="domain" description="Peptidase M16 C-terminal" evidence="1">
    <location>
        <begin position="42"/>
        <end position="83"/>
    </location>
</feature>
<name>W2T039_NECAM</name>
<dbReference type="InterPro" id="IPR007863">
    <property type="entry name" value="Peptidase_M16_C"/>
</dbReference>
<dbReference type="Proteomes" id="UP000053676">
    <property type="component" value="Unassembled WGS sequence"/>
</dbReference>
<dbReference type="Pfam" id="PF05193">
    <property type="entry name" value="Peptidase_M16_C"/>
    <property type="match status" value="1"/>
</dbReference>
<dbReference type="OrthoDB" id="5809639at2759"/>
<dbReference type="KEGG" id="nai:NECAME_12420"/>
<gene>
    <name evidence="2" type="ORF">NECAME_12420</name>
</gene>
<dbReference type="InterPro" id="IPR011249">
    <property type="entry name" value="Metalloenz_LuxS/M16"/>
</dbReference>
<evidence type="ECO:0000313" key="2">
    <source>
        <dbReference type="EMBL" id="ETN75365.1"/>
    </source>
</evidence>
<dbReference type="EMBL" id="KI660301">
    <property type="protein sequence ID" value="ETN75365.1"/>
    <property type="molecule type" value="Genomic_DNA"/>
</dbReference>
<evidence type="ECO:0000259" key="1">
    <source>
        <dbReference type="Pfam" id="PF05193"/>
    </source>
</evidence>
<dbReference type="AlphaFoldDB" id="W2T039"/>
<dbReference type="GO" id="GO:0046872">
    <property type="term" value="F:metal ion binding"/>
    <property type="evidence" value="ECO:0007669"/>
    <property type="project" value="InterPro"/>
</dbReference>
<proteinExistence type="predicted"/>
<dbReference type="PANTHER" id="PTHR43016:SF16">
    <property type="entry name" value="METALLOPROTEASE, PUTATIVE (AFU_ORTHOLOGUE AFUA_4G07610)-RELATED"/>
    <property type="match status" value="1"/>
</dbReference>
<accession>W2T039</accession>
<dbReference type="MEROPS" id="M16.A12"/>
<keyword evidence="3" id="KW-1185">Reference proteome</keyword>
<dbReference type="SUPFAM" id="SSF63411">
    <property type="entry name" value="LuxS/MPP-like metallohydrolase"/>
    <property type="match status" value="1"/>
</dbReference>